<dbReference type="Proteomes" id="UP000018130">
    <property type="component" value="Unassembled WGS sequence"/>
</dbReference>
<dbReference type="InterPro" id="IPR015947">
    <property type="entry name" value="PUA-like_sf"/>
</dbReference>
<organism evidence="2 3">
    <name type="scientific">Crocosphaera watsonii WH 0402</name>
    <dbReference type="NCBI Taxonomy" id="1284629"/>
    <lineage>
        <taxon>Bacteria</taxon>
        <taxon>Bacillati</taxon>
        <taxon>Cyanobacteriota</taxon>
        <taxon>Cyanophyceae</taxon>
        <taxon>Oscillatoriophycideae</taxon>
        <taxon>Chroococcales</taxon>
        <taxon>Aphanothecaceae</taxon>
        <taxon>Crocosphaera</taxon>
    </lineage>
</organism>
<name>T2JLN6_CROWT</name>
<feature type="domain" description="ASCH" evidence="1">
    <location>
        <begin position="25"/>
        <end position="60"/>
    </location>
</feature>
<dbReference type="InterPro" id="IPR007374">
    <property type="entry name" value="ASCH_domain"/>
</dbReference>
<protein>
    <recommendedName>
        <fullName evidence="1">ASCH domain-containing protein</fullName>
    </recommendedName>
</protein>
<accession>T2JLN6</accession>
<sequence>MNKQINQISGLFQESREPITKIKAISLHQPYASLIAMGLKKFETRSWSTNYRGKLVICAAKKIPFNSSRTMRPWRIRYCLI</sequence>
<proteinExistence type="predicted"/>
<comment type="caution">
    <text evidence="2">The sequence shown here is derived from an EMBL/GenBank/DDBJ whole genome shotgun (WGS) entry which is preliminary data.</text>
</comment>
<dbReference type="EMBL" id="CAQN01000186">
    <property type="protein sequence ID" value="CCQ65412.1"/>
    <property type="molecule type" value="Genomic_DNA"/>
</dbReference>
<evidence type="ECO:0000313" key="2">
    <source>
        <dbReference type="EMBL" id="CCQ65412.1"/>
    </source>
</evidence>
<dbReference type="Gene3D" id="2.30.130.30">
    <property type="entry name" value="Hypothetical protein"/>
    <property type="match status" value="1"/>
</dbReference>
<dbReference type="AlphaFoldDB" id="T2JLN6"/>
<dbReference type="SUPFAM" id="SSF88697">
    <property type="entry name" value="PUA domain-like"/>
    <property type="match status" value="1"/>
</dbReference>
<reference evidence="2 3" key="1">
    <citation type="submission" date="2013-01" db="EMBL/GenBank/DDBJ databases">
        <authorList>
            <person name="Bench S."/>
        </authorList>
    </citation>
    <scope>NUCLEOTIDE SEQUENCE [LARGE SCALE GENOMIC DNA]</scope>
    <source>
        <strain evidence="2 3">WH 0402</strain>
    </source>
</reference>
<reference evidence="2 3" key="2">
    <citation type="submission" date="2013-09" db="EMBL/GenBank/DDBJ databases">
        <title>Whole genome comparison of six Crocosphaera watsonii strains with differing phenotypes.</title>
        <authorList>
            <person name="Bench S.R."/>
            <person name="Heller P."/>
            <person name="Frank I."/>
            <person name="Arciniega M."/>
            <person name="Shilova I.N."/>
            <person name="Zehr J.P."/>
        </authorList>
    </citation>
    <scope>NUCLEOTIDE SEQUENCE [LARGE SCALE GENOMIC DNA]</scope>
    <source>
        <strain evidence="2 3">WH 0402</strain>
    </source>
</reference>
<gene>
    <name evidence="2" type="ORF">CWATWH0402_4143</name>
</gene>
<dbReference type="Pfam" id="PF04266">
    <property type="entry name" value="ASCH"/>
    <property type="match status" value="1"/>
</dbReference>
<evidence type="ECO:0000259" key="1">
    <source>
        <dbReference type="Pfam" id="PF04266"/>
    </source>
</evidence>
<evidence type="ECO:0000313" key="3">
    <source>
        <dbReference type="Proteomes" id="UP000018130"/>
    </source>
</evidence>
<dbReference type="RefSeq" id="WP_048323479.1">
    <property type="nucleotide sequence ID" value="NZ_CAQN01000186.1"/>
</dbReference>